<feature type="transmembrane region" description="Helical" evidence="2">
    <location>
        <begin position="20"/>
        <end position="44"/>
    </location>
</feature>
<feature type="transmembrane region" description="Helical" evidence="2">
    <location>
        <begin position="56"/>
        <end position="75"/>
    </location>
</feature>
<feature type="transmembrane region" description="Helical" evidence="2">
    <location>
        <begin position="228"/>
        <end position="247"/>
    </location>
</feature>
<accession>A0A9P5XJJ5</accession>
<evidence type="ECO:0000256" key="1">
    <source>
        <dbReference type="SAM" id="MobiDB-lite"/>
    </source>
</evidence>
<feature type="transmembrane region" description="Helical" evidence="2">
    <location>
        <begin position="106"/>
        <end position="126"/>
    </location>
</feature>
<evidence type="ECO:0000313" key="4">
    <source>
        <dbReference type="Proteomes" id="UP000807342"/>
    </source>
</evidence>
<feature type="region of interest" description="Disordered" evidence="1">
    <location>
        <begin position="313"/>
        <end position="338"/>
    </location>
</feature>
<dbReference type="Proteomes" id="UP000807342">
    <property type="component" value="Unassembled WGS sequence"/>
</dbReference>
<organism evidence="3 4">
    <name type="scientific">Macrolepiota fuliginosa MF-IS2</name>
    <dbReference type="NCBI Taxonomy" id="1400762"/>
    <lineage>
        <taxon>Eukaryota</taxon>
        <taxon>Fungi</taxon>
        <taxon>Dikarya</taxon>
        <taxon>Basidiomycota</taxon>
        <taxon>Agaricomycotina</taxon>
        <taxon>Agaricomycetes</taxon>
        <taxon>Agaricomycetidae</taxon>
        <taxon>Agaricales</taxon>
        <taxon>Agaricineae</taxon>
        <taxon>Agaricaceae</taxon>
        <taxon>Macrolepiota</taxon>
    </lineage>
</organism>
<feature type="transmembrane region" description="Helical" evidence="2">
    <location>
        <begin position="188"/>
        <end position="208"/>
    </location>
</feature>
<evidence type="ECO:0000256" key="2">
    <source>
        <dbReference type="SAM" id="Phobius"/>
    </source>
</evidence>
<keyword evidence="4" id="KW-1185">Reference proteome</keyword>
<proteinExistence type="predicted"/>
<dbReference type="OrthoDB" id="2873242at2759"/>
<reference evidence="3" key="1">
    <citation type="submission" date="2020-11" db="EMBL/GenBank/DDBJ databases">
        <authorList>
            <consortium name="DOE Joint Genome Institute"/>
            <person name="Ahrendt S."/>
            <person name="Riley R."/>
            <person name="Andreopoulos W."/>
            <person name="Labutti K."/>
            <person name="Pangilinan J."/>
            <person name="Ruiz-Duenas F.J."/>
            <person name="Barrasa J.M."/>
            <person name="Sanchez-Garcia M."/>
            <person name="Camarero S."/>
            <person name="Miyauchi S."/>
            <person name="Serrano A."/>
            <person name="Linde D."/>
            <person name="Babiker R."/>
            <person name="Drula E."/>
            <person name="Ayuso-Fernandez I."/>
            <person name="Pacheco R."/>
            <person name="Padilla G."/>
            <person name="Ferreira P."/>
            <person name="Barriuso J."/>
            <person name="Kellner H."/>
            <person name="Castanera R."/>
            <person name="Alfaro M."/>
            <person name="Ramirez L."/>
            <person name="Pisabarro A.G."/>
            <person name="Kuo A."/>
            <person name="Tritt A."/>
            <person name="Lipzen A."/>
            <person name="He G."/>
            <person name="Yan M."/>
            <person name="Ng V."/>
            <person name="Cullen D."/>
            <person name="Martin F."/>
            <person name="Rosso M.-N."/>
            <person name="Henrissat B."/>
            <person name="Hibbett D."/>
            <person name="Martinez A.T."/>
            <person name="Grigoriev I.V."/>
        </authorList>
    </citation>
    <scope>NUCLEOTIDE SEQUENCE</scope>
    <source>
        <strain evidence="3">MF-IS2</strain>
    </source>
</reference>
<name>A0A9P5XJJ5_9AGAR</name>
<feature type="transmembrane region" description="Helical" evidence="2">
    <location>
        <begin position="259"/>
        <end position="277"/>
    </location>
</feature>
<keyword evidence="2" id="KW-0472">Membrane</keyword>
<keyword evidence="2" id="KW-0812">Transmembrane</keyword>
<comment type="caution">
    <text evidence="3">The sequence shown here is derived from an EMBL/GenBank/DDBJ whole genome shotgun (WGS) entry which is preliminary data.</text>
</comment>
<evidence type="ECO:0000313" key="3">
    <source>
        <dbReference type="EMBL" id="KAF9452089.1"/>
    </source>
</evidence>
<protein>
    <submittedName>
        <fullName evidence="3">Uncharacterized protein</fullName>
    </submittedName>
</protein>
<gene>
    <name evidence="3" type="ORF">P691DRAFT_697816</name>
</gene>
<keyword evidence="2" id="KW-1133">Transmembrane helix</keyword>
<dbReference type="AlphaFoldDB" id="A0A9P5XJJ5"/>
<sequence>MSGSPLPQDFSFEARDVILNMTLIESFGDGIYSAVFWFTMYMLVAHKKAKRTPRRLSTFLIIIPLYILAMIHLSIRWTVARRAFVVDGDTASDVLNSFLTQPTWCIALSVVSFSLMTLIADFVTIWRCWVIWGRDWRVVVAPILMVLAGAGKRLTNNHAAFCIMAAVFQIDPSSGLATSQFNKFAKFSMIYFVFSLCSTAISTTLIVYRIIAVSRETGFSTISPYRKILEIIIESAALYCIALIVYLPLLVRDDFSDGYAQALLISITGIAPTIITARVSLGVARDYTTVHPNKDSAFVAATAITVSTSTASKTLHSGSDHDFSPISSKKKGNSDYDV</sequence>
<dbReference type="EMBL" id="MU151075">
    <property type="protein sequence ID" value="KAF9452089.1"/>
    <property type="molecule type" value="Genomic_DNA"/>
</dbReference>